<name>A0AAW9MX95_9FIRM</name>
<evidence type="ECO:0000256" key="2">
    <source>
        <dbReference type="ARBA" id="ARBA00022801"/>
    </source>
</evidence>
<dbReference type="PANTHER" id="PTHR35527">
    <property type="entry name" value="CHOLOYLGLYCINE HYDROLASE"/>
    <property type="match status" value="1"/>
</dbReference>
<keyword evidence="5" id="KW-1185">Reference proteome</keyword>
<dbReference type="Gene3D" id="3.60.60.10">
    <property type="entry name" value="Penicillin V Acylase, Chain A"/>
    <property type="match status" value="1"/>
</dbReference>
<dbReference type="RefSeq" id="WP_324619220.1">
    <property type="nucleotide sequence ID" value="NZ_JAYKOT010000003.1"/>
</dbReference>
<organism evidence="4 5">
    <name type="scientific">Citroniella saccharovorans</name>
    <dbReference type="NCBI Taxonomy" id="2053367"/>
    <lineage>
        <taxon>Bacteria</taxon>
        <taxon>Bacillati</taxon>
        <taxon>Bacillota</taxon>
        <taxon>Tissierellia</taxon>
        <taxon>Tissierellales</taxon>
        <taxon>Peptoniphilaceae</taxon>
        <taxon>Citroniella</taxon>
    </lineage>
</organism>
<reference evidence="4 5" key="1">
    <citation type="submission" date="2024-01" db="EMBL/GenBank/DDBJ databases">
        <title>Complete genome sequence of Citroniella saccharovorans strain M6.X9, isolated from human fecal sample.</title>
        <authorList>
            <person name="Cheng G."/>
            <person name="Westerholm M."/>
            <person name="Schnurer A."/>
        </authorList>
    </citation>
    <scope>NUCLEOTIDE SEQUENCE [LARGE SCALE GENOMIC DNA]</scope>
    <source>
        <strain evidence="4 5">DSM 29873</strain>
    </source>
</reference>
<dbReference type="Proteomes" id="UP001357733">
    <property type="component" value="Unassembled WGS sequence"/>
</dbReference>
<sequence length="154" mass="17761">MCTGIKLDYLDGSVLARTMDFEHPIDFNVVFFPRGYKAFTDLDGNDYYSKYETMGLVFNNYDPLKDGINEHGLMGITNDYTVFNIHSAKPAYGKFNISSLHFMSYVLANYKNVDEVIGDIKNINFSLKNNLGERIICPYFHFYLADKEKKINCN</sequence>
<dbReference type="EMBL" id="JAYKOT010000003">
    <property type="protein sequence ID" value="MEB3429080.1"/>
    <property type="molecule type" value="Genomic_DNA"/>
</dbReference>
<comment type="caution">
    <text evidence="4">The sequence shown here is derived from an EMBL/GenBank/DDBJ whole genome shotgun (WGS) entry which is preliminary data.</text>
</comment>
<accession>A0AAW9MX95</accession>
<dbReference type="InterPro" id="IPR029055">
    <property type="entry name" value="Ntn_hydrolases_N"/>
</dbReference>
<comment type="similarity">
    <text evidence="1">Belongs to the peptidase C59 family.</text>
</comment>
<protein>
    <submittedName>
        <fullName evidence="4">Linear amide C-N hydrolase</fullName>
    </submittedName>
</protein>
<proteinExistence type="inferred from homology"/>
<dbReference type="SUPFAM" id="SSF56235">
    <property type="entry name" value="N-terminal nucleophile aminohydrolases (Ntn hydrolases)"/>
    <property type="match status" value="1"/>
</dbReference>
<gene>
    <name evidence="4" type="ORF">VLK81_03435</name>
</gene>
<evidence type="ECO:0000259" key="3">
    <source>
        <dbReference type="Pfam" id="PF02275"/>
    </source>
</evidence>
<keyword evidence="2 4" id="KW-0378">Hydrolase</keyword>
<dbReference type="AlphaFoldDB" id="A0AAW9MX95"/>
<dbReference type="InterPro" id="IPR029132">
    <property type="entry name" value="CBAH/NAAA_C"/>
</dbReference>
<evidence type="ECO:0000313" key="4">
    <source>
        <dbReference type="EMBL" id="MEB3429080.1"/>
    </source>
</evidence>
<dbReference type="PANTHER" id="PTHR35527:SF2">
    <property type="entry name" value="HYDROLASE"/>
    <property type="match status" value="1"/>
</dbReference>
<feature type="domain" description="Choloylglycine hydrolase/NAAA C-terminal" evidence="3">
    <location>
        <begin position="2"/>
        <end position="148"/>
    </location>
</feature>
<dbReference type="InterPro" id="IPR052193">
    <property type="entry name" value="Peptidase_C59"/>
</dbReference>
<dbReference type="Pfam" id="PF02275">
    <property type="entry name" value="CBAH"/>
    <property type="match status" value="1"/>
</dbReference>
<evidence type="ECO:0000256" key="1">
    <source>
        <dbReference type="ARBA" id="ARBA00006625"/>
    </source>
</evidence>
<dbReference type="GO" id="GO:0016787">
    <property type="term" value="F:hydrolase activity"/>
    <property type="evidence" value="ECO:0007669"/>
    <property type="project" value="UniProtKB-KW"/>
</dbReference>
<evidence type="ECO:0000313" key="5">
    <source>
        <dbReference type="Proteomes" id="UP001357733"/>
    </source>
</evidence>